<proteinExistence type="predicted"/>
<dbReference type="Proteomes" id="UP000887013">
    <property type="component" value="Unassembled WGS sequence"/>
</dbReference>
<dbReference type="AlphaFoldDB" id="A0A8X6Q7P1"/>
<name>A0A8X6Q7P1_NEPPI</name>
<reference evidence="2" key="1">
    <citation type="submission" date="2020-08" db="EMBL/GenBank/DDBJ databases">
        <title>Multicomponent nature underlies the extraordinary mechanical properties of spider dragline silk.</title>
        <authorList>
            <person name="Kono N."/>
            <person name="Nakamura H."/>
            <person name="Mori M."/>
            <person name="Yoshida Y."/>
            <person name="Ohtoshi R."/>
            <person name="Malay A.D."/>
            <person name="Moran D.A.P."/>
            <person name="Tomita M."/>
            <person name="Numata K."/>
            <person name="Arakawa K."/>
        </authorList>
    </citation>
    <scope>NUCLEOTIDE SEQUENCE</scope>
</reference>
<gene>
    <name evidence="2" type="ORF">NPIL_191251</name>
</gene>
<comment type="caution">
    <text evidence="2">The sequence shown here is derived from an EMBL/GenBank/DDBJ whole genome shotgun (WGS) entry which is preliminary data.</text>
</comment>
<sequence>MRLLIPRFRAQHSKNIAPGRSRVRATRDNKYRKPVIETENGLKPKSTKSYLQRANKRAREREKTREPGKGYELAVEMDARFYFLCPLVVVWHIRRGVLPNRSTPFETILSLKVLIK</sequence>
<keyword evidence="3" id="KW-1185">Reference proteome</keyword>
<evidence type="ECO:0000313" key="3">
    <source>
        <dbReference type="Proteomes" id="UP000887013"/>
    </source>
</evidence>
<evidence type="ECO:0000313" key="2">
    <source>
        <dbReference type="EMBL" id="GFU11124.1"/>
    </source>
</evidence>
<feature type="region of interest" description="Disordered" evidence="1">
    <location>
        <begin position="37"/>
        <end position="68"/>
    </location>
</feature>
<feature type="compositionally biased region" description="Basic and acidic residues" evidence="1">
    <location>
        <begin position="57"/>
        <end position="68"/>
    </location>
</feature>
<dbReference type="EMBL" id="BMAW01125166">
    <property type="protein sequence ID" value="GFU11124.1"/>
    <property type="molecule type" value="Genomic_DNA"/>
</dbReference>
<accession>A0A8X6Q7P1</accession>
<organism evidence="2 3">
    <name type="scientific">Nephila pilipes</name>
    <name type="common">Giant wood spider</name>
    <name type="synonym">Nephila maculata</name>
    <dbReference type="NCBI Taxonomy" id="299642"/>
    <lineage>
        <taxon>Eukaryota</taxon>
        <taxon>Metazoa</taxon>
        <taxon>Ecdysozoa</taxon>
        <taxon>Arthropoda</taxon>
        <taxon>Chelicerata</taxon>
        <taxon>Arachnida</taxon>
        <taxon>Araneae</taxon>
        <taxon>Araneomorphae</taxon>
        <taxon>Entelegynae</taxon>
        <taxon>Araneoidea</taxon>
        <taxon>Nephilidae</taxon>
        <taxon>Nephila</taxon>
    </lineage>
</organism>
<protein>
    <submittedName>
        <fullName evidence="2">Uncharacterized protein</fullName>
    </submittedName>
</protein>
<evidence type="ECO:0000256" key="1">
    <source>
        <dbReference type="SAM" id="MobiDB-lite"/>
    </source>
</evidence>